<evidence type="ECO:0000313" key="3">
    <source>
        <dbReference type="Proteomes" id="UP000324748"/>
    </source>
</evidence>
<dbReference type="EMBL" id="VSWC01000132">
    <property type="protein sequence ID" value="KAA1079814.1"/>
    <property type="molecule type" value="Genomic_DNA"/>
</dbReference>
<name>A0A5B0MUK8_PUCGR</name>
<feature type="region of interest" description="Disordered" evidence="1">
    <location>
        <begin position="49"/>
        <end position="68"/>
    </location>
</feature>
<keyword evidence="3" id="KW-1185">Reference proteome</keyword>
<evidence type="ECO:0000313" key="2">
    <source>
        <dbReference type="EMBL" id="KAA1079814.1"/>
    </source>
</evidence>
<protein>
    <submittedName>
        <fullName evidence="2">Uncharacterized protein</fullName>
    </submittedName>
</protein>
<gene>
    <name evidence="2" type="ORF">PGT21_025110</name>
</gene>
<sequence>MIVQAGKMAREMHQTPYVLVTPLESTHVLKTPDVRSVTMNYVALIQRPRSKEPEQGVNQPSHFFRSTDLISRPSSEDSLVIQLLRTANQILNANLTS</sequence>
<comment type="caution">
    <text evidence="2">The sequence shown here is derived from an EMBL/GenBank/DDBJ whole genome shotgun (WGS) entry which is preliminary data.</text>
</comment>
<reference evidence="2 3" key="1">
    <citation type="submission" date="2019-05" db="EMBL/GenBank/DDBJ databases">
        <title>Emergence of the Ug99 lineage of the wheat stem rust pathogen through somatic hybridization.</title>
        <authorList>
            <person name="Li F."/>
            <person name="Upadhyaya N.M."/>
            <person name="Sperschneider J."/>
            <person name="Matny O."/>
            <person name="Nguyen-Phuc H."/>
            <person name="Mago R."/>
            <person name="Raley C."/>
            <person name="Miller M.E."/>
            <person name="Silverstein K.A.T."/>
            <person name="Henningsen E."/>
            <person name="Hirsch C.D."/>
            <person name="Visser B."/>
            <person name="Pretorius Z.A."/>
            <person name="Steffenson B.J."/>
            <person name="Schwessinger B."/>
            <person name="Dodds P.N."/>
            <person name="Figueroa M."/>
        </authorList>
    </citation>
    <scope>NUCLEOTIDE SEQUENCE [LARGE SCALE GENOMIC DNA]</scope>
    <source>
        <strain evidence="2">21-0</strain>
    </source>
</reference>
<evidence type="ECO:0000256" key="1">
    <source>
        <dbReference type="SAM" id="MobiDB-lite"/>
    </source>
</evidence>
<organism evidence="2 3">
    <name type="scientific">Puccinia graminis f. sp. tritici</name>
    <dbReference type="NCBI Taxonomy" id="56615"/>
    <lineage>
        <taxon>Eukaryota</taxon>
        <taxon>Fungi</taxon>
        <taxon>Dikarya</taxon>
        <taxon>Basidiomycota</taxon>
        <taxon>Pucciniomycotina</taxon>
        <taxon>Pucciniomycetes</taxon>
        <taxon>Pucciniales</taxon>
        <taxon>Pucciniaceae</taxon>
        <taxon>Puccinia</taxon>
    </lineage>
</organism>
<dbReference type="Proteomes" id="UP000324748">
    <property type="component" value="Unassembled WGS sequence"/>
</dbReference>
<dbReference type="AlphaFoldDB" id="A0A5B0MUK8"/>
<accession>A0A5B0MUK8</accession>
<proteinExistence type="predicted"/>